<dbReference type="SUPFAM" id="SSF140453">
    <property type="entry name" value="EsxAB dimer-like"/>
    <property type="match status" value="1"/>
</dbReference>
<dbReference type="EMBL" id="LQOW01000031">
    <property type="protein sequence ID" value="ORV57248.1"/>
    <property type="molecule type" value="Genomic_DNA"/>
</dbReference>
<dbReference type="Gene3D" id="1.10.287.1060">
    <property type="entry name" value="ESAT-6-like"/>
    <property type="match status" value="1"/>
</dbReference>
<keyword evidence="2" id="KW-1185">Reference proteome</keyword>
<gene>
    <name evidence="1" type="ORF">AWC06_00860</name>
</gene>
<dbReference type="RefSeq" id="WP_085200054.1">
    <property type="nucleotide sequence ID" value="NZ_JACKVI010000012.1"/>
</dbReference>
<sequence>MGLGEKFQIDLEALAHSVAQVSGQGEDLAGAHLSSDNRIAAAQSGWVGSSAAAINTKMAAWLETSRRLLTRVGEHALDMNNDGIDFSAMERDNAERLRALQPGADGAAGSLHR</sequence>
<name>A0A1X1UKP4_9MYCO</name>
<dbReference type="Pfam" id="PF06013">
    <property type="entry name" value="WXG100"/>
    <property type="match status" value="1"/>
</dbReference>
<comment type="caution">
    <text evidence="1">The sequence shown here is derived from an EMBL/GenBank/DDBJ whole genome shotgun (WGS) entry which is preliminary data.</text>
</comment>
<reference evidence="1 2" key="1">
    <citation type="submission" date="2016-01" db="EMBL/GenBank/DDBJ databases">
        <title>The new phylogeny of the genus Mycobacterium.</title>
        <authorList>
            <person name="Tarcisio F."/>
            <person name="Conor M."/>
            <person name="Antonella G."/>
            <person name="Elisabetta G."/>
            <person name="Giulia F.S."/>
            <person name="Sara T."/>
            <person name="Anna F."/>
            <person name="Clotilde B."/>
            <person name="Roberto B."/>
            <person name="Veronica D.S."/>
            <person name="Fabio R."/>
            <person name="Monica P."/>
            <person name="Olivier J."/>
            <person name="Enrico T."/>
            <person name="Nicola S."/>
        </authorList>
    </citation>
    <scope>NUCLEOTIDE SEQUENCE [LARGE SCALE GENOMIC DNA]</scope>
    <source>
        <strain evidence="1 2">DSM 45731</strain>
    </source>
</reference>
<dbReference type="STRING" id="1260918.AWC06_00860"/>
<organism evidence="1 2">
    <name type="scientific">Mycobacterium fragae</name>
    <dbReference type="NCBI Taxonomy" id="1260918"/>
    <lineage>
        <taxon>Bacteria</taxon>
        <taxon>Bacillati</taxon>
        <taxon>Actinomycetota</taxon>
        <taxon>Actinomycetes</taxon>
        <taxon>Mycobacteriales</taxon>
        <taxon>Mycobacteriaceae</taxon>
        <taxon>Mycobacterium</taxon>
    </lineage>
</organism>
<accession>A0A1X1UKP4</accession>
<evidence type="ECO:0000313" key="2">
    <source>
        <dbReference type="Proteomes" id="UP000194000"/>
    </source>
</evidence>
<evidence type="ECO:0000313" key="1">
    <source>
        <dbReference type="EMBL" id="ORV57248.1"/>
    </source>
</evidence>
<proteinExistence type="predicted"/>
<dbReference type="InterPro" id="IPR036689">
    <property type="entry name" value="ESAT-6-like_sf"/>
</dbReference>
<evidence type="ECO:0008006" key="3">
    <source>
        <dbReference type="Google" id="ProtNLM"/>
    </source>
</evidence>
<dbReference type="AlphaFoldDB" id="A0A1X1UKP4"/>
<protein>
    <recommendedName>
        <fullName evidence="3">WXG100 family type VII secretion target</fullName>
    </recommendedName>
</protein>
<dbReference type="Proteomes" id="UP000194000">
    <property type="component" value="Unassembled WGS sequence"/>
</dbReference>
<dbReference type="InterPro" id="IPR010310">
    <property type="entry name" value="T7SS_ESAT-6-like"/>
</dbReference>